<comment type="caution">
    <text evidence="3">The sequence shown here is derived from an EMBL/GenBank/DDBJ whole genome shotgun (WGS) entry which is preliminary data.</text>
</comment>
<sequence length="232" mass="27195">MYYVYRGNHRQLTDLLRCAFVFDEFKDLYRGFETMKRLVKTAPETMGDILRAKDGFEPTDVAFGYRQLLVNVYCPGTRLVCEIQFHHSMFDQFQSDLHRLYTQTRLFKKESRNLASEYVKEYVLPTLGEHEHYQLLKDCVDVKTNEKKEEGEGENGNHNDDDDDNDNDNDAMEIDNEETLGGLLRKWFPDTTKTSPDGIFRIDVNGTPLSYLQILGMFFCTFLILFFKKKSV</sequence>
<proteinExistence type="predicted"/>
<keyword evidence="2" id="KW-1133">Transmembrane helix</keyword>
<accession>X6NYF5</accession>
<evidence type="ECO:0000313" key="4">
    <source>
        <dbReference type="Proteomes" id="UP000023152"/>
    </source>
</evidence>
<reference evidence="3 4" key="1">
    <citation type="journal article" date="2013" name="Curr. Biol.">
        <title>The Genome of the Foraminiferan Reticulomyxa filosa.</title>
        <authorList>
            <person name="Glockner G."/>
            <person name="Hulsmann N."/>
            <person name="Schleicher M."/>
            <person name="Noegel A.A."/>
            <person name="Eichinger L."/>
            <person name="Gallinger C."/>
            <person name="Pawlowski J."/>
            <person name="Sierra R."/>
            <person name="Euteneuer U."/>
            <person name="Pillet L."/>
            <person name="Moustafa A."/>
            <person name="Platzer M."/>
            <person name="Groth M."/>
            <person name="Szafranski K."/>
            <person name="Schliwa M."/>
        </authorList>
    </citation>
    <scope>NUCLEOTIDE SEQUENCE [LARGE SCALE GENOMIC DNA]</scope>
</reference>
<dbReference type="Proteomes" id="UP000023152">
    <property type="component" value="Unassembled WGS sequence"/>
</dbReference>
<keyword evidence="4" id="KW-1185">Reference proteome</keyword>
<feature type="transmembrane region" description="Helical" evidence="2">
    <location>
        <begin position="209"/>
        <end position="227"/>
    </location>
</feature>
<evidence type="ECO:0000256" key="2">
    <source>
        <dbReference type="SAM" id="Phobius"/>
    </source>
</evidence>
<evidence type="ECO:0000256" key="1">
    <source>
        <dbReference type="SAM" id="MobiDB-lite"/>
    </source>
</evidence>
<dbReference type="AlphaFoldDB" id="X6NYF5"/>
<keyword evidence="2" id="KW-0472">Membrane</keyword>
<protein>
    <submittedName>
        <fullName evidence="3">Uncharacterized protein</fullName>
    </submittedName>
</protein>
<name>X6NYF5_RETFI</name>
<feature type="compositionally biased region" description="Acidic residues" evidence="1">
    <location>
        <begin position="160"/>
        <end position="173"/>
    </location>
</feature>
<dbReference type="EMBL" id="ASPP01005536">
    <property type="protein sequence ID" value="ETO30322.1"/>
    <property type="molecule type" value="Genomic_DNA"/>
</dbReference>
<evidence type="ECO:0000313" key="3">
    <source>
        <dbReference type="EMBL" id="ETO30322.1"/>
    </source>
</evidence>
<gene>
    <name evidence="3" type="ORF">RFI_06798</name>
</gene>
<feature type="compositionally biased region" description="Basic and acidic residues" evidence="1">
    <location>
        <begin position="145"/>
        <end position="159"/>
    </location>
</feature>
<organism evidence="3 4">
    <name type="scientific">Reticulomyxa filosa</name>
    <dbReference type="NCBI Taxonomy" id="46433"/>
    <lineage>
        <taxon>Eukaryota</taxon>
        <taxon>Sar</taxon>
        <taxon>Rhizaria</taxon>
        <taxon>Retaria</taxon>
        <taxon>Foraminifera</taxon>
        <taxon>Monothalamids</taxon>
        <taxon>Reticulomyxidae</taxon>
        <taxon>Reticulomyxa</taxon>
    </lineage>
</organism>
<feature type="region of interest" description="Disordered" evidence="1">
    <location>
        <begin position="145"/>
        <end position="173"/>
    </location>
</feature>
<keyword evidence="2" id="KW-0812">Transmembrane</keyword>